<protein>
    <submittedName>
        <fullName evidence="1">Predicted kinase</fullName>
    </submittedName>
</protein>
<dbReference type="InterPro" id="IPR052732">
    <property type="entry name" value="Cell-binding_unc_protein"/>
</dbReference>
<dbReference type="Pfam" id="PF13671">
    <property type="entry name" value="AAA_33"/>
    <property type="match status" value="1"/>
</dbReference>
<evidence type="ECO:0000313" key="2">
    <source>
        <dbReference type="Proteomes" id="UP001157910"/>
    </source>
</evidence>
<comment type="caution">
    <text evidence="1">The sequence shown here is derived from an EMBL/GenBank/DDBJ whole genome shotgun (WGS) entry which is preliminary data.</text>
</comment>
<dbReference type="Proteomes" id="UP001157910">
    <property type="component" value="Unassembled WGS sequence"/>
</dbReference>
<dbReference type="InterPro" id="IPR011009">
    <property type="entry name" value="Kinase-like_dom_sf"/>
</dbReference>
<organism evidence="1 2">
    <name type="scientific">Novosphingobium panipatense</name>
    <dbReference type="NCBI Taxonomy" id="428991"/>
    <lineage>
        <taxon>Bacteria</taxon>
        <taxon>Pseudomonadati</taxon>
        <taxon>Pseudomonadota</taxon>
        <taxon>Alphaproteobacteria</taxon>
        <taxon>Sphingomonadales</taxon>
        <taxon>Sphingomonadaceae</taxon>
        <taxon>Novosphingobium</taxon>
    </lineage>
</organism>
<accession>A0ABY1QWD2</accession>
<gene>
    <name evidence="1" type="ORF">SAMN06296065_1331</name>
</gene>
<dbReference type="RefSeq" id="WP_283407273.1">
    <property type="nucleotide sequence ID" value="NZ_FXUI01000033.1"/>
</dbReference>
<dbReference type="InterPro" id="IPR027417">
    <property type="entry name" value="P-loop_NTPase"/>
</dbReference>
<proteinExistence type="predicted"/>
<dbReference type="SUPFAM" id="SSF56112">
    <property type="entry name" value="Protein kinase-like (PK-like)"/>
    <property type="match status" value="1"/>
</dbReference>
<keyword evidence="2" id="KW-1185">Reference proteome</keyword>
<keyword evidence="1" id="KW-0418">Kinase</keyword>
<dbReference type="PANTHER" id="PTHR43883">
    <property type="entry name" value="SLR0207 PROTEIN"/>
    <property type="match status" value="1"/>
</dbReference>
<sequence length="287" mass="30715">IDDEPVLFDCLEFDPTLATTDVLYDLGFLLMDLWARGLQTQANLLLNRYLDISPQDEAGIALLPLFLSIRATIRAHALAAQAAGTPDSDLAYKARHYLALANKLLVPVPPRLVAIGGLSGTGKSTIARLVAPCLGRAPGARILRSDVLRKRLAGVPPETPLPSASYTSTANAAVYGELERLASHTLHAGQAAIADAVFARPVERDAIGRIARRQGLPFEGIWLEAAPDLLKQRITTRANDASDADAVVAEAQAHYDIGSVDWHKVRADGAREVVAGKVRTILLGGDR</sequence>
<dbReference type="GO" id="GO:0016301">
    <property type="term" value="F:kinase activity"/>
    <property type="evidence" value="ECO:0007669"/>
    <property type="project" value="UniProtKB-KW"/>
</dbReference>
<dbReference type="PANTHER" id="PTHR43883:SF1">
    <property type="entry name" value="GLUCONOKINASE"/>
    <property type="match status" value="1"/>
</dbReference>
<dbReference type="SUPFAM" id="SSF52540">
    <property type="entry name" value="P-loop containing nucleoside triphosphate hydrolases"/>
    <property type="match status" value="1"/>
</dbReference>
<evidence type="ECO:0000313" key="1">
    <source>
        <dbReference type="EMBL" id="SMP82946.1"/>
    </source>
</evidence>
<keyword evidence="1" id="KW-0808">Transferase</keyword>
<reference evidence="1 2" key="1">
    <citation type="submission" date="2017-05" db="EMBL/GenBank/DDBJ databases">
        <authorList>
            <person name="Varghese N."/>
            <person name="Submissions S."/>
        </authorList>
    </citation>
    <scope>NUCLEOTIDE SEQUENCE [LARGE SCALE GENOMIC DNA]</scope>
    <source>
        <strain evidence="1 2">SM16</strain>
    </source>
</reference>
<dbReference type="EMBL" id="FXUI01000033">
    <property type="protein sequence ID" value="SMP82946.1"/>
    <property type="molecule type" value="Genomic_DNA"/>
</dbReference>
<dbReference type="Gene3D" id="3.40.50.300">
    <property type="entry name" value="P-loop containing nucleotide triphosphate hydrolases"/>
    <property type="match status" value="1"/>
</dbReference>
<name>A0ABY1QWD2_9SPHN</name>
<feature type="non-terminal residue" evidence="1">
    <location>
        <position position="1"/>
    </location>
</feature>